<dbReference type="InterPro" id="IPR008266">
    <property type="entry name" value="Tyr_kinase_AS"/>
</dbReference>
<evidence type="ECO:0000256" key="5">
    <source>
        <dbReference type="ARBA" id="ARBA00022670"/>
    </source>
</evidence>
<sequence length="913" mass="104015">MPCLRRIRVAREEDLRSQIGLSGRYFDLVDFTRVQVFEVAVSTPIRRFKEELAQEFATPVQFQRLWLWGKRQNRTFRPYRPLTAQEETLPELLGYQVGGLEFSRKLGEVYLFLEVLRPLHARNPISTEYVLVFLKLYDPGQSLLRYVGSLVVKASSRPLDILPELRTLAGLHENEEIELYEEIKFKPTLMCIAIDIRLSFSASQKIENGDIICYQKRPTLEERYPDVRLFFQHVLDQKEVQMKIQALQEEIVMLRQKACENEAKMECDQLKKERDNAIRQVDELRDQNRHVNLEFSLVDLEQATEHFSDVCKVGDTEYGRVYKGIIHKTIVAIKLSCSQSLFQREVSVLREGRHPNIVSIIGICSEASAIVYEWLPNGNLEDRIVCTNNSTPLSWSQRAQILGDICCTLLFLHSSKPSAMVHGDLRPCNILIDTSLRSKLCHFGLSDLFLEPGTCSTNLTARLPYMDPEFLTMGDITPLSDVYSLGVIILRLLTGLPPISIAKKVAMALKSDSLHLLIDKSAGDWPYSQAMQLALLGVSCVEMTRERRPDLLTKVWTVVEPMITKPPAASLPYFQSSSGPAHFFCPILMEIMNDPQMASDGFTYEAEAIRCWLDEGNNRDNHMNLKIVVKIDSYFALPDGGPKTFCHRKKLAPLNVDCHNFSLLELVNYIGESCIWGSKQYIVLWRSMVDNPVEIKSDEQLLEWCELNLQQGVVHIDAWIEDFDGPLQFSPTKRRLHPNVRTRVSEFETPPIHVQTDGLSQPTNECVPKRKVSVSKPKKLDDDESDTESLKALSDSSYDSDLAASSDSDCSDADYDSDAEILDDEEDDYVPPLAYDAENPCVDVGVIFPDVDQCKSALTHHGILNDYGFGTVKKSKSRFRAKCKRAEEGCKWEFFASTSKKKYISVYVDYLVY</sequence>
<dbReference type="InterPro" id="IPR000719">
    <property type="entry name" value="Prot_kinase_dom"/>
</dbReference>
<comment type="catalytic activity">
    <reaction evidence="1">
        <text>S-ubiquitinyl-[E2 ubiquitin-conjugating enzyme]-L-cysteine + [acceptor protein]-L-lysine = [E2 ubiquitin-conjugating enzyme]-L-cysteine + N(6)-ubiquitinyl-[acceptor protein]-L-lysine.</text>
        <dbReference type="EC" id="2.3.2.27"/>
    </reaction>
</comment>
<name>A0A5J9WDY4_9POAL</name>
<dbReference type="UniPathway" id="UPA00143"/>
<keyword evidence="15" id="KW-1185">Reference proteome</keyword>
<dbReference type="GO" id="GO:0005634">
    <property type="term" value="C:nucleus"/>
    <property type="evidence" value="ECO:0007669"/>
    <property type="project" value="UniProtKB-ARBA"/>
</dbReference>
<comment type="caution">
    <text evidence="14">The sequence shown here is derived from an EMBL/GenBank/DDBJ whole genome shotgun (WGS) entry which is preliminary data.</text>
</comment>
<dbReference type="SUPFAM" id="SSF56112">
    <property type="entry name" value="Protein kinase-like (PK-like)"/>
    <property type="match status" value="1"/>
</dbReference>
<dbReference type="Gramene" id="TVU46529">
    <property type="protein sequence ID" value="TVU46529"/>
    <property type="gene ID" value="EJB05_06070"/>
</dbReference>
<dbReference type="GO" id="GO:0005524">
    <property type="term" value="F:ATP binding"/>
    <property type="evidence" value="ECO:0007669"/>
    <property type="project" value="InterPro"/>
</dbReference>
<dbReference type="GO" id="GO:0061630">
    <property type="term" value="F:ubiquitin protein ligase activity"/>
    <property type="evidence" value="ECO:0007669"/>
    <property type="project" value="UniProtKB-EC"/>
</dbReference>
<dbReference type="Gene3D" id="1.10.510.10">
    <property type="entry name" value="Transferase(Phosphotransferase) domain 1"/>
    <property type="match status" value="1"/>
</dbReference>
<keyword evidence="8" id="KW-0378">Hydrolase</keyword>
<evidence type="ECO:0000256" key="6">
    <source>
        <dbReference type="ARBA" id="ARBA00022679"/>
    </source>
</evidence>
<evidence type="ECO:0000256" key="4">
    <source>
        <dbReference type="ARBA" id="ARBA00012483"/>
    </source>
</evidence>
<dbReference type="PANTHER" id="PTHR45647">
    <property type="entry name" value="OS02G0152300 PROTEIN"/>
    <property type="match status" value="1"/>
</dbReference>
<dbReference type="Pfam" id="PF12436">
    <property type="entry name" value="USP7_ICP0_bdg"/>
    <property type="match status" value="1"/>
</dbReference>
<keyword evidence="10" id="KW-0175">Coiled coil</keyword>
<dbReference type="Pfam" id="PF04564">
    <property type="entry name" value="U-box"/>
    <property type="match status" value="1"/>
</dbReference>
<dbReference type="EMBL" id="RWGY01000004">
    <property type="protein sequence ID" value="TVU46529.1"/>
    <property type="molecule type" value="Genomic_DNA"/>
</dbReference>
<dbReference type="PROSITE" id="PS50011">
    <property type="entry name" value="PROTEIN_KINASE_DOM"/>
    <property type="match status" value="1"/>
</dbReference>
<evidence type="ECO:0000256" key="2">
    <source>
        <dbReference type="ARBA" id="ARBA00004906"/>
    </source>
</evidence>
<dbReference type="GO" id="GO:0016567">
    <property type="term" value="P:protein ubiquitination"/>
    <property type="evidence" value="ECO:0007669"/>
    <property type="project" value="UniProtKB-UniPathway"/>
</dbReference>
<evidence type="ECO:0000259" key="12">
    <source>
        <dbReference type="PROSITE" id="PS50011"/>
    </source>
</evidence>
<evidence type="ECO:0000256" key="10">
    <source>
        <dbReference type="SAM" id="Coils"/>
    </source>
</evidence>
<proteinExistence type="inferred from homology"/>
<keyword evidence="5" id="KW-0645">Protease</keyword>
<dbReference type="SMART" id="SM00504">
    <property type="entry name" value="Ubox"/>
    <property type="match status" value="1"/>
</dbReference>
<dbReference type="InterPro" id="IPR004332">
    <property type="entry name" value="Transposase_MuDR"/>
</dbReference>
<dbReference type="InterPro" id="IPR024729">
    <property type="entry name" value="USP7_ICP0-binding_dom"/>
</dbReference>
<evidence type="ECO:0000256" key="8">
    <source>
        <dbReference type="ARBA" id="ARBA00022801"/>
    </source>
</evidence>
<feature type="coiled-coil region" evidence="10">
    <location>
        <begin position="237"/>
        <end position="294"/>
    </location>
</feature>
<dbReference type="InterPro" id="IPR011009">
    <property type="entry name" value="Kinase-like_dom_sf"/>
</dbReference>
<evidence type="ECO:0000259" key="13">
    <source>
        <dbReference type="PROSITE" id="PS51698"/>
    </source>
</evidence>
<dbReference type="SUPFAM" id="SSF57850">
    <property type="entry name" value="RING/U-box"/>
    <property type="match status" value="1"/>
</dbReference>
<feature type="domain" description="U-box" evidence="13">
    <location>
        <begin position="578"/>
        <end position="618"/>
    </location>
</feature>
<gene>
    <name evidence="14" type="ORF">EJB05_06070</name>
</gene>
<organism evidence="14 15">
    <name type="scientific">Eragrostis curvula</name>
    <name type="common">weeping love grass</name>
    <dbReference type="NCBI Taxonomy" id="38414"/>
    <lineage>
        <taxon>Eukaryota</taxon>
        <taxon>Viridiplantae</taxon>
        <taxon>Streptophyta</taxon>
        <taxon>Embryophyta</taxon>
        <taxon>Tracheophyta</taxon>
        <taxon>Spermatophyta</taxon>
        <taxon>Magnoliopsida</taxon>
        <taxon>Liliopsida</taxon>
        <taxon>Poales</taxon>
        <taxon>Poaceae</taxon>
        <taxon>PACMAD clade</taxon>
        <taxon>Chloridoideae</taxon>
        <taxon>Eragrostideae</taxon>
        <taxon>Eragrostidinae</taxon>
        <taxon>Eragrostis</taxon>
    </lineage>
</organism>
<evidence type="ECO:0000313" key="15">
    <source>
        <dbReference type="Proteomes" id="UP000324897"/>
    </source>
</evidence>
<dbReference type="GO" id="GO:0006508">
    <property type="term" value="P:proteolysis"/>
    <property type="evidence" value="ECO:0007669"/>
    <property type="project" value="UniProtKB-KW"/>
</dbReference>
<reference evidence="14 15" key="1">
    <citation type="journal article" date="2019" name="Sci. Rep.">
        <title>A high-quality genome of Eragrostis curvula grass provides insights into Poaceae evolution and supports new strategies to enhance forage quality.</title>
        <authorList>
            <person name="Carballo J."/>
            <person name="Santos B.A.C.M."/>
            <person name="Zappacosta D."/>
            <person name="Garbus I."/>
            <person name="Selva J.P."/>
            <person name="Gallo C.A."/>
            <person name="Diaz A."/>
            <person name="Albertini E."/>
            <person name="Caccamo M."/>
            <person name="Echenique V."/>
        </authorList>
    </citation>
    <scope>NUCLEOTIDE SEQUENCE [LARGE SCALE GENOMIC DNA]</scope>
    <source>
        <strain evidence="15">cv. Victoria</strain>
        <tissue evidence="14">Leaf</tissue>
    </source>
</reference>
<dbReference type="Proteomes" id="UP000324897">
    <property type="component" value="Chromosome 5"/>
</dbReference>
<comment type="similarity">
    <text evidence="3">Belongs to the peptidase C19 family.</text>
</comment>
<feature type="compositionally biased region" description="Low complexity" evidence="11">
    <location>
        <begin position="792"/>
        <end position="808"/>
    </location>
</feature>
<evidence type="ECO:0000256" key="9">
    <source>
        <dbReference type="ARBA" id="ARBA00022807"/>
    </source>
</evidence>
<evidence type="ECO:0000256" key="3">
    <source>
        <dbReference type="ARBA" id="ARBA00009085"/>
    </source>
</evidence>
<dbReference type="InterPro" id="IPR003613">
    <property type="entry name" value="Ubox_domain"/>
</dbReference>
<dbReference type="InterPro" id="IPR013083">
    <property type="entry name" value="Znf_RING/FYVE/PHD"/>
</dbReference>
<evidence type="ECO:0000313" key="14">
    <source>
        <dbReference type="EMBL" id="TVU46529.1"/>
    </source>
</evidence>
<dbReference type="PROSITE" id="PS51698">
    <property type="entry name" value="U_BOX"/>
    <property type="match status" value="1"/>
</dbReference>
<dbReference type="InterPro" id="IPR051348">
    <property type="entry name" value="U-box_ubiquitin_ligases"/>
</dbReference>
<dbReference type="PROSITE" id="PS00109">
    <property type="entry name" value="PROTEIN_KINASE_TYR"/>
    <property type="match status" value="1"/>
</dbReference>
<dbReference type="OrthoDB" id="587152at2759"/>
<dbReference type="Pfam" id="PF03108">
    <property type="entry name" value="DBD_Tnp_Mut"/>
    <property type="match status" value="1"/>
</dbReference>
<dbReference type="Gene3D" id="3.30.40.10">
    <property type="entry name" value="Zinc/RING finger domain, C3HC4 (zinc finger)"/>
    <property type="match status" value="1"/>
</dbReference>
<dbReference type="PANTHER" id="PTHR45647:SF50">
    <property type="entry name" value="U-BOX DOMAIN-CONTAINING PROTEIN 57"/>
    <property type="match status" value="1"/>
</dbReference>
<feature type="region of interest" description="Disordered" evidence="11">
    <location>
        <begin position="747"/>
        <end position="814"/>
    </location>
</feature>
<evidence type="ECO:0000256" key="7">
    <source>
        <dbReference type="ARBA" id="ARBA00022786"/>
    </source>
</evidence>
<evidence type="ECO:0000256" key="1">
    <source>
        <dbReference type="ARBA" id="ARBA00000900"/>
    </source>
</evidence>
<feature type="domain" description="Protein kinase" evidence="12">
    <location>
        <begin position="307"/>
        <end position="563"/>
    </location>
</feature>
<comment type="pathway">
    <text evidence="2">Protein modification; protein ubiquitination.</text>
</comment>
<dbReference type="FunFam" id="3.10.20.90:FF:000050">
    <property type="entry name" value="Ubiquitin carboxyl-terminal hydrolase 13"/>
    <property type="match status" value="1"/>
</dbReference>
<accession>A0A5J9WDY4</accession>
<protein>
    <recommendedName>
        <fullName evidence="4">RING-type E3 ubiquitin transferase</fullName>
        <ecNumber evidence="4">2.3.2.27</ecNumber>
    </recommendedName>
</protein>
<dbReference type="GO" id="GO:0004672">
    <property type="term" value="F:protein kinase activity"/>
    <property type="evidence" value="ECO:0007669"/>
    <property type="project" value="InterPro"/>
</dbReference>
<keyword evidence="7" id="KW-0833">Ubl conjugation pathway</keyword>
<dbReference type="GO" id="GO:0008234">
    <property type="term" value="F:cysteine-type peptidase activity"/>
    <property type="evidence" value="ECO:0007669"/>
    <property type="project" value="UniProtKB-KW"/>
</dbReference>
<dbReference type="Gene3D" id="3.30.200.20">
    <property type="entry name" value="Phosphorylase Kinase, domain 1"/>
    <property type="match status" value="1"/>
</dbReference>
<keyword evidence="6" id="KW-0808">Transferase</keyword>
<dbReference type="Pfam" id="PF00069">
    <property type="entry name" value="Pkinase"/>
    <property type="match status" value="1"/>
</dbReference>
<dbReference type="AlphaFoldDB" id="A0A5J9WDY4"/>
<keyword evidence="9" id="KW-0788">Thiol protease</keyword>
<evidence type="ECO:0000256" key="11">
    <source>
        <dbReference type="SAM" id="MobiDB-lite"/>
    </source>
</evidence>
<dbReference type="Gene3D" id="3.10.20.90">
    <property type="entry name" value="Phosphatidylinositol 3-kinase Catalytic Subunit, Chain A, domain 1"/>
    <property type="match status" value="1"/>
</dbReference>
<dbReference type="GO" id="GO:0101005">
    <property type="term" value="F:deubiquitinase activity"/>
    <property type="evidence" value="ECO:0007669"/>
    <property type="project" value="UniProtKB-ARBA"/>
</dbReference>
<dbReference type="EC" id="2.3.2.27" evidence="4"/>